<name>A0ABQ7FXH3_DUNSA</name>
<comment type="caution">
    <text evidence="2">The sequence shown here is derived from an EMBL/GenBank/DDBJ whole genome shotgun (WGS) entry which is preliminary data.</text>
</comment>
<dbReference type="EMBL" id="MU070609">
    <property type="protein sequence ID" value="KAF5827050.1"/>
    <property type="molecule type" value="Genomic_DNA"/>
</dbReference>
<feature type="compositionally biased region" description="Polar residues" evidence="1">
    <location>
        <begin position="76"/>
        <end position="86"/>
    </location>
</feature>
<protein>
    <submittedName>
        <fullName evidence="2">Uncharacterized protein</fullName>
    </submittedName>
</protein>
<feature type="compositionally biased region" description="Polar residues" evidence="1">
    <location>
        <begin position="99"/>
        <end position="125"/>
    </location>
</feature>
<proteinExistence type="predicted"/>
<dbReference type="Proteomes" id="UP000815325">
    <property type="component" value="Unassembled WGS sequence"/>
</dbReference>
<sequence length="361" mass="38973">MKSISQKTEELRTRAAEASQLSLEVSKDRLQKTKSLRPDKDRHAAWRNKKLREWGYDSVKMVQKQGCSLNRDETVTDSNPSSLNDVTSDDESDDGCTPPETQSPSILQQKQSSPMASPRWRSQTIAPYPEEDSGWHRLKVAGCEDIPEPPPRRATTANTPRRLSKQRSQPSLGSRSPSLAHSPAPTMEGVLSRLNNIRFGSGSVDGADSPGNSRRTTCSGDGSSGGGGISGRKSVVFADGLPAADTAPRPHSGMLSGRSSGHSSPLLKTSESYGGFRALPPPPTPGTPERLGQPRRLPRRAASQLVMSSRASTGSLPTSQPGNFTPPRKERRASLLQTSRADKERIDQARRDAMGSILGAF</sequence>
<feature type="compositionally biased region" description="Polar residues" evidence="1">
    <location>
        <begin position="305"/>
        <end position="323"/>
    </location>
</feature>
<evidence type="ECO:0000256" key="1">
    <source>
        <dbReference type="SAM" id="MobiDB-lite"/>
    </source>
</evidence>
<gene>
    <name evidence="2" type="ORF">DUNSADRAFT_1433</name>
</gene>
<keyword evidence="3" id="KW-1185">Reference proteome</keyword>
<feature type="compositionally biased region" description="Polar residues" evidence="1">
    <location>
        <begin position="257"/>
        <end position="272"/>
    </location>
</feature>
<accession>A0ABQ7FXH3</accession>
<feature type="region of interest" description="Disordered" evidence="1">
    <location>
        <begin position="1"/>
        <end position="49"/>
    </location>
</feature>
<evidence type="ECO:0000313" key="3">
    <source>
        <dbReference type="Proteomes" id="UP000815325"/>
    </source>
</evidence>
<feature type="compositionally biased region" description="Polar residues" evidence="1">
    <location>
        <begin position="166"/>
        <end position="179"/>
    </location>
</feature>
<feature type="region of interest" description="Disordered" evidence="1">
    <location>
        <begin position="66"/>
        <end position="347"/>
    </location>
</feature>
<evidence type="ECO:0000313" key="2">
    <source>
        <dbReference type="EMBL" id="KAF5827050.1"/>
    </source>
</evidence>
<reference evidence="2" key="1">
    <citation type="submission" date="2017-08" db="EMBL/GenBank/DDBJ databases">
        <authorList>
            <person name="Polle J.E."/>
            <person name="Barry K."/>
            <person name="Cushman J."/>
            <person name="Schmutz J."/>
            <person name="Tran D."/>
            <person name="Hathwaick L.T."/>
            <person name="Yim W.C."/>
            <person name="Jenkins J."/>
            <person name="Mckie-Krisberg Z.M."/>
            <person name="Prochnik S."/>
            <person name="Lindquist E."/>
            <person name="Dockter R.B."/>
            <person name="Adam C."/>
            <person name="Molina H."/>
            <person name="Bunkerborg J."/>
            <person name="Jin E."/>
            <person name="Buchheim M."/>
            <person name="Magnuson J."/>
        </authorList>
    </citation>
    <scope>NUCLEOTIDE SEQUENCE</scope>
    <source>
        <strain evidence="2">CCAP 19/18</strain>
    </source>
</reference>
<organism evidence="2 3">
    <name type="scientific">Dunaliella salina</name>
    <name type="common">Green alga</name>
    <name type="synonym">Protococcus salinus</name>
    <dbReference type="NCBI Taxonomy" id="3046"/>
    <lineage>
        <taxon>Eukaryota</taxon>
        <taxon>Viridiplantae</taxon>
        <taxon>Chlorophyta</taxon>
        <taxon>core chlorophytes</taxon>
        <taxon>Chlorophyceae</taxon>
        <taxon>CS clade</taxon>
        <taxon>Chlamydomonadales</taxon>
        <taxon>Dunaliellaceae</taxon>
        <taxon>Dunaliella</taxon>
    </lineage>
</organism>
<feature type="compositionally biased region" description="Basic and acidic residues" evidence="1">
    <location>
        <begin position="25"/>
        <end position="44"/>
    </location>
</feature>